<gene>
    <name evidence="1" type="ORF">LOK49_LG07G01263</name>
</gene>
<dbReference type="EMBL" id="CM045764">
    <property type="protein sequence ID" value="KAI8008101.1"/>
    <property type="molecule type" value="Genomic_DNA"/>
</dbReference>
<name>A0ACC0H4Z1_9ERIC</name>
<comment type="caution">
    <text evidence="1">The sequence shown here is derived from an EMBL/GenBank/DDBJ whole genome shotgun (WGS) entry which is preliminary data.</text>
</comment>
<protein>
    <submittedName>
        <fullName evidence="1">Uncharacterized protein</fullName>
    </submittedName>
</protein>
<reference evidence="1 2" key="1">
    <citation type="journal article" date="2022" name="Plant J.">
        <title>Chromosome-level genome of Camellia lanceoleosa provides a valuable resource for understanding genome evolution and self-incompatibility.</title>
        <authorList>
            <person name="Gong W."/>
            <person name="Xiao S."/>
            <person name="Wang L."/>
            <person name="Liao Z."/>
            <person name="Chang Y."/>
            <person name="Mo W."/>
            <person name="Hu G."/>
            <person name="Li W."/>
            <person name="Zhao G."/>
            <person name="Zhu H."/>
            <person name="Hu X."/>
            <person name="Ji K."/>
            <person name="Xiang X."/>
            <person name="Song Q."/>
            <person name="Yuan D."/>
            <person name="Jin S."/>
            <person name="Zhang L."/>
        </authorList>
    </citation>
    <scope>NUCLEOTIDE SEQUENCE [LARGE SCALE GENOMIC DNA]</scope>
    <source>
        <strain evidence="1">SQ_2022a</strain>
    </source>
</reference>
<evidence type="ECO:0000313" key="1">
    <source>
        <dbReference type="EMBL" id="KAI8008101.1"/>
    </source>
</evidence>
<keyword evidence="2" id="KW-1185">Reference proteome</keyword>
<accession>A0ACC0H4Z1</accession>
<evidence type="ECO:0000313" key="2">
    <source>
        <dbReference type="Proteomes" id="UP001060215"/>
    </source>
</evidence>
<sequence>MSLLFLLLYDLRYGGGTSNPWLVLGYFVVRRCGDFLLRCYIRLLPVDLYHGVEGWWLFAAQIQVADGRVCGAGLGLLRRRRSLFVSSVDGVYDFHGSRVSSAHGCFVYSLSGDDWSGFRACGRFCSRISIIVSGMGRLVVLPSLWFPTQAPVVVLVPRFHSVVLDFVLLASSFMSDGLMDFEFGRRLLQ</sequence>
<proteinExistence type="predicted"/>
<organism evidence="1 2">
    <name type="scientific">Camellia lanceoleosa</name>
    <dbReference type="NCBI Taxonomy" id="1840588"/>
    <lineage>
        <taxon>Eukaryota</taxon>
        <taxon>Viridiplantae</taxon>
        <taxon>Streptophyta</taxon>
        <taxon>Embryophyta</taxon>
        <taxon>Tracheophyta</taxon>
        <taxon>Spermatophyta</taxon>
        <taxon>Magnoliopsida</taxon>
        <taxon>eudicotyledons</taxon>
        <taxon>Gunneridae</taxon>
        <taxon>Pentapetalae</taxon>
        <taxon>asterids</taxon>
        <taxon>Ericales</taxon>
        <taxon>Theaceae</taxon>
        <taxon>Camellia</taxon>
    </lineage>
</organism>
<dbReference type="Proteomes" id="UP001060215">
    <property type="component" value="Chromosome 7"/>
</dbReference>